<organism evidence="2 3">
    <name type="scientific">Saprolegnia diclina (strain VS20)</name>
    <dbReference type="NCBI Taxonomy" id="1156394"/>
    <lineage>
        <taxon>Eukaryota</taxon>
        <taxon>Sar</taxon>
        <taxon>Stramenopiles</taxon>
        <taxon>Oomycota</taxon>
        <taxon>Saprolegniomycetes</taxon>
        <taxon>Saprolegniales</taxon>
        <taxon>Saprolegniaceae</taxon>
        <taxon>Saprolegnia</taxon>
    </lineage>
</organism>
<evidence type="ECO:0000256" key="1">
    <source>
        <dbReference type="SAM" id="MobiDB-lite"/>
    </source>
</evidence>
<evidence type="ECO:0000313" key="2">
    <source>
        <dbReference type="EMBL" id="EQC28762.1"/>
    </source>
</evidence>
<name>T0RGD8_SAPDV</name>
<gene>
    <name evidence="2" type="ORF">SDRG_13445</name>
</gene>
<accession>T0RGD8</accession>
<dbReference type="RefSeq" id="XP_008617757.1">
    <property type="nucleotide sequence ID" value="XM_008619535.1"/>
</dbReference>
<dbReference type="AlphaFoldDB" id="T0RGD8"/>
<dbReference type="GeneID" id="19954172"/>
<dbReference type="OMA" id="PMNIQND"/>
<proteinExistence type="predicted"/>
<dbReference type="InParanoid" id="T0RGD8"/>
<dbReference type="EMBL" id="JH767191">
    <property type="protein sequence ID" value="EQC28762.1"/>
    <property type="molecule type" value="Genomic_DNA"/>
</dbReference>
<sequence>MSEYPGRSVSSPSETLLSTQSSEQPTLPATGSDEAIARQLHDELNGRRYVIAQPVIQAPFNCGSCQTLHSVQNPRVGCQFTCTECGAINLIHPPRQVILARDTSPVFCAIS</sequence>
<protein>
    <submittedName>
        <fullName evidence="2">Uncharacterized protein</fullName>
    </submittedName>
</protein>
<dbReference type="Proteomes" id="UP000030762">
    <property type="component" value="Unassembled WGS sequence"/>
</dbReference>
<keyword evidence="3" id="KW-1185">Reference proteome</keyword>
<evidence type="ECO:0000313" key="3">
    <source>
        <dbReference type="Proteomes" id="UP000030762"/>
    </source>
</evidence>
<feature type="compositionally biased region" description="Polar residues" evidence="1">
    <location>
        <begin position="8"/>
        <end position="29"/>
    </location>
</feature>
<dbReference type="OrthoDB" id="153462at2759"/>
<feature type="region of interest" description="Disordered" evidence="1">
    <location>
        <begin position="1"/>
        <end position="37"/>
    </location>
</feature>
<reference evidence="2 3" key="1">
    <citation type="submission" date="2012-04" db="EMBL/GenBank/DDBJ databases">
        <title>The Genome Sequence of Saprolegnia declina VS20.</title>
        <authorList>
            <consortium name="The Broad Institute Genome Sequencing Platform"/>
            <person name="Russ C."/>
            <person name="Nusbaum C."/>
            <person name="Tyler B."/>
            <person name="van West P."/>
            <person name="Dieguez-Uribeondo J."/>
            <person name="de Bruijn I."/>
            <person name="Tripathy S."/>
            <person name="Jiang R."/>
            <person name="Young S.K."/>
            <person name="Zeng Q."/>
            <person name="Gargeya S."/>
            <person name="Fitzgerald M."/>
            <person name="Haas B."/>
            <person name="Abouelleil A."/>
            <person name="Alvarado L."/>
            <person name="Arachchi H.M."/>
            <person name="Berlin A."/>
            <person name="Chapman S.B."/>
            <person name="Goldberg J."/>
            <person name="Griggs A."/>
            <person name="Gujja S."/>
            <person name="Hansen M."/>
            <person name="Howarth C."/>
            <person name="Imamovic A."/>
            <person name="Larimer J."/>
            <person name="McCowen C."/>
            <person name="Montmayeur A."/>
            <person name="Murphy C."/>
            <person name="Neiman D."/>
            <person name="Pearson M."/>
            <person name="Priest M."/>
            <person name="Roberts A."/>
            <person name="Saif S."/>
            <person name="Shea T."/>
            <person name="Sisk P."/>
            <person name="Sykes S."/>
            <person name="Wortman J."/>
            <person name="Nusbaum C."/>
            <person name="Birren B."/>
        </authorList>
    </citation>
    <scope>NUCLEOTIDE SEQUENCE [LARGE SCALE GENOMIC DNA]</scope>
    <source>
        <strain evidence="2 3">VS20</strain>
    </source>
</reference>
<dbReference type="VEuPathDB" id="FungiDB:SDRG_13445"/>